<dbReference type="GO" id="GO:0046464">
    <property type="term" value="P:acylglycerol catabolic process"/>
    <property type="evidence" value="ECO:0007669"/>
    <property type="project" value="TreeGrafter"/>
</dbReference>
<dbReference type="SUPFAM" id="SSF53474">
    <property type="entry name" value="alpha/beta-Hydrolases"/>
    <property type="match status" value="1"/>
</dbReference>
<feature type="chain" id="PRO_5012074729" evidence="1">
    <location>
        <begin position="17"/>
        <end position="308"/>
    </location>
</feature>
<proteinExistence type="predicted"/>
<feature type="domain" description="AB hydrolase-1" evidence="2">
    <location>
        <begin position="57"/>
        <end position="292"/>
    </location>
</feature>
<dbReference type="EMBL" id="MVKX01000001">
    <property type="protein sequence ID" value="OOV85252.1"/>
    <property type="molecule type" value="Genomic_DNA"/>
</dbReference>
<name>A0A1T1H5X0_9GAMM</name>
<dbReference type="PRINTS" id="PR00111">
    <property type="entry name" value="ABHYDROLASE"/>
</dbReference>
<feature type="signal peptide" evidence="1">
    <location>
        <begin position="1"/>
        <end position="16"/>
    </location>
</feature>
<evidence type="ECO:0000313" key="3">
    <source>
        <dbReference type="EMBL" id="OOV85252.1"/>
    </source>
</evidence>
<sequence>MILMLLTISVASCIQAAELNFQKVLEQERAWAGLSSKKVKNNEIEWTYSEGGDPRKPTLLLLHGLSGTRDNWNRVARYLTPNYHVIIPDLPAHGETLVADQFDLSIPNLTEKLRRFIDVAKLDPNLHIAGHSMGGAIAMLYSAQYPLEVKSLLLVDSAGVFKSSNTVYLKDTAKLAELVVRKTGDFDRVMKVVMQSPPFIPQELKTGQEKLMIVQSKQTNKMVEQLQKMATLYTPESFALAARGIDSPVFIIWGKQDQIINVEVAEELRRLFKKAEKPLILDHVGHMPILEAEQLMALPYLKFLSTVQ</sequence>
<keyword evidence="4" id="KW-1185">Reference proteome</keyword>
<dbReference type="GO" id="GO:0016020">
    <property type="term" value="C:membrane"/>
    <property type="evidence" value="ECO:0007669"/>
    <property type="project" value="TreeGrafter"/>
</dbReference>
<dbReference type="GO" id="GO:0047372">
    <property type="term" value="F:monoacylglycerol lipase activity"/>
    <property type="evidence" value="ECO:0007669"/>
    <property type="project" value="TreeGrafter"/>
</dbReference>
<dbReference type="PANTHER" id="PTHR43798">
    <property type="entry name" value="MONOACYLGLYCEROL LIPASE"/>
    <property type="match status" value="1"/>
</dbReference>
<keyword evidence="1" id="KW-0732">Signal</keyword>
<organism evidence="3 4">
    <name type="scientific">Acinetobacter amyesii</name>
    <dbReference type="NCBI Taxonomy" id="2942470"/>
    <lineage>
        <taxon>Bacteria</taxon>
        <taxon>Pseudomonadati</taxon>
        <taxon>Pseudomonadota</taxon>
        <taxon>Gammaproteobacteria</taxon>
        <taxon>Moraxellales</taxon>
        <taxon>Moraxellaceae</taxon>
        <taxon>Acinetobacter</taxon>
    </lineage>
</organism>
<dbReference type="Proteomes" id="UP000191160">
    <property type="component" value="Unassembled WGS sequence"/>
</dbReference>
<gene>
    <name evidence="3" type="ORF">B1202_00960</name>
</gene>
<evidence type="ECO:0000256" key="1">
    <source>
        <dbReference type="SAM" id="SignalP"/>
    </source>
</evidence>
<dbReference type="AlphaFoldDB" id="A0A1T1H5X0"/>
<keyword evidence="3" id="KW-0378">Hydrolase</keyword>
<dbReference type="InterPro" id="IPR029058">
    <property type="entry name" value="AB_hydrolase_fold"/>
</dbReference>
<protein>
    <submittedName>
        <fullName evidence="3">Alpha/beta hydrolase</fullName>
    </submittedName>
</protein>
<dbReference type="Gene3D" id="3.40.50.1820">
    <property type="entry name" value="alpha/beta hydrolase"/>
    <property type="match status" value="1"/>
</dbReference>
<dbReference type="InterPro" id="IPR050266">
    <property type="entry name" value="AB_hydrolase_sf"/>
</dbReference>
<reference evidence="3 4" key="1">
    <citation type="submission" date="2017-02" db="EMBL/GenBank/DDBJ databases">
        <title>Acinetobacter sp. ANC 4945, whole genome shotgun sequencing project.</title>
        <authorList>
            <person name="Radolfova-Krizova L."/>
            <person name="Al Atrouni A."/>
            <person name="Nemec A."/>
        </authorList>
    </citation>
    <scope>NUCLEOTIDE SEQUENCE [LARGE SCALE GENOMIC DNA]</scope>
    <source>
        <strain evidence="3 4">ANC 4945</strain>
    </source>
</reference>
<dbReference type="Pfam" id="PF00561">
    <property type="entry name" value="Abhydrolase_1"/>
    <property type="match status" value="1"/>
</dbReference>
<evidence type="ECO:0000259" key="2">
    <source>
        <dbReference type="Pfam" id="PF00561"/>
    </source>
</evidence>
<dbReference type="PANTHER" id="PTHR43798:SF5">
    <property type="entry name" value="MONOACYLGLYCEROL LIPASE ABHD6"/>
    <property type="match status" value="1"/>
</dbReference>
<accession>A0A1T1H5X0</accession>
<comment type="caution">
    <text evidence="3">The sequence shown here is derived from an EMBL/GenBank/DDBJ whole genome shotgun (WGS) entry which is preliminary data.</text>
</comment>
<dbReference type="InterPro" id="IPR000073">
    <property type="entry name" value="AB_hydrolase_1"/>
</dbReference>
<evidence type="ECO:0000313" key="4">
    <source>
        <dbReference type="Proteomes" id="UP000191160"/>
    </source>
</evidence>